<dbReference type="KEGG" id="fgu:SD28_04720"/>
<dbReference type="EMBL" id="CP010427">
    <property type="protein sequence ID" value="AJC48986.1"/>
    <property type="molecule type" value="Genomic_DNA"/>
</dbReference>
<sequence>MFEFIIHFNSYINYFVDTLGVWFYILLFIIIFCETGIVLGIFFPGDSLLFTIGLTAAATNINIHTAVFTICVAAIIGDSCNYITGKLIGEKMFRPHAPILKSAYLEKTKLFLEKNGTKAIIFSRFIAFVRTLTPFVAGISRMNYTRFVILGSISAIIWSFSITYTVYFFSENKYIKENLSLIIMIVIVAVIGQMILKYIFNKIKTKRS</sequence>
<evidence type="ECO:0000313" key="9">
    <source>
        <dbReference type="EMBL" id="AJC48986.1"/>
    </source>
</evidence>
<dbReference type="InterPro" id="IPR032816">
    <property type="entry name" value="VTT_dom"/>
</dbReference>
<accession>A0A0A8E9Z9</accession>
<keyword evidence="5 7" id="KW-1133">Transmembrane helix</keyword>
<dbReference type="RefSeq" id="WP_039124591.1">
    <property type="nucleotide sequence ID" value="NZ_CP010427.1"/>
</dbReference>
<dbReference type="Proteomes" id="UP000031104">
    <property type="component" value="Chromosome"/>
</dbReference>
<name>A0A0A8E9Z9_9GAMM</name>
<evidence type="ECO:0000256" key="4">
    <source>
        <dbReference type="ARBA" id="ARBA00022692"/>
    </source>
</evidence>
<dbReference type="HOGENOM" id="CLU_044208_6_1_6"/>
<evidence type="ECO:0000259" key="8">
    <source>
        <dbReference type="Pfam" id="PF09335"/>
    </source>
</evidence>
<dbReference type="GO" id="GO:0005886">
    <property type="term" value="C:plasma membrane"/>
    <property type="evidence" value="ECO:0007669"/>
    <property type="project" value="UniProtKB-SubCell"/>
</dbReference>
<dbReference type="OrthoDB" id="9780918at2"/>
<evidence type="ECO:0000256" key="1">
    <source>
        <dbReference type="ARBA" id="ARBA00004651"/>
    </source>
</evidence>
<dbReference type="PANTHER" id="PTHR30353">
    <property type="entry name" value="INNER MEMBRANE PROTEIN DEDA-RELATED"/>
    <property type="match status" value="1"/>
</dbReference>
<dbReference type="PANTHER" id="PTHR30353:SF0">
    <property type="entry name" value="TRANSMEMBRANE PROTEIN"/>
    <property type="match status" value="1"/>
</dbReference>
<dbReference type="Pfam" id="PF09335">
    <property type="entry name" value="VTT_dom"/>
    <property type="match status" value="1"/>
</dbReference>
<evidence type="ECO:0000256" key="7">
    <source>
        <dbReference type="RuleBase" id="RU367016"/>
    </source>
</evidence>
<dbReference type="InterPro" id="IPR032818">
    <property type="entry name" value="DedA-like"/>
</dbReference>
<gene>
    <name evidence="9" type="ORF">SD28_04720</name>
</gene>
<feature type="transmembrane region" description="Helical" evidence="7">
    <location>
        <begin position="21"/>
        <end position="43"/>
    </location>
</feature>
<evidence type="ECO:0000313" key="10">
    <source>
        <dbReference type="Proteomes" id="UP000031104"/>
    </source>
</evidence>
<reference evidence="9 10" key="1">
    <citation type="submission" date="2014-12" db="EMBL/GenBank/DDBJ databases">
        <title>Complete genome sequence of Francisella guanzhouensis strain 08HL01032 isolated from air-conditioning system in China.</title>
        <authorList>
            <person name="Svensson D."/>
            <person name="Ohrman C."/>
            <person name="Backman S."/>
            <person name="Karlsson E."/>
            <person name="Nilsson E."/>
            <person name="Bystrom M."/>
            <person name="Larkeryd A."/>
            <person name="Stenberg P."/>
            <person name="Scholtz H.C."/>
            <person name="Forsman M."/>
            <person name="Sjodin A."/>
        </authorList>
    </citation>
    <scope>NUCLEOTIDE SEQUENCE [LARGE SCALE GENOMIC DNA]</scope>
    <source>
        <strain evidence="9 10">08HL01032</strain>
    </source>
</reference>
<organism evidence="9 10">
    <name type="scientific">Allofrancisella guangzhouensis</name>
    <dbReference type="NCBI Taxonomy" id="594679"/>
    <lineage>
        <taxon>Bacteria</taxon>
        <taxon>Pseudomonadati</taxon>
        <taxon>Pseudomonadota</taxon>
        <taxon>Gammaproteobacteria</taxon>
        <taxon>Thiotrichales</taxon>
        <taxon>Francisellaceae</taxon>
        <taxon>Allofrancisella</taxon>
    </lineage>
</organism>
<dbReference type="STRING" id="594679.SD28_04720"/>
<protein>
    <recommendedName>
        <fullName evidence="8">VTT domain-containing protein</fullName>
    </recommendedName>
</protein>
<feature type="domain" description="VTT" evidence="8">
    <location>
        <begin position="43"/>
        <end position="167"/>
    </location>
</feature>
<evidence type="ECO:0000256" key="6">
    <source>
        <dbReference type="ARBA" id="ARBA00023136"/>
    </source>
</evidence>
<keyword evidence="10" id="KW-1185">Reference proteome</keyword>
<evidence type="ECO:0000256" key="2">
    <source>
        <dbReference type="ARBA" id="ARBA00010792"/>
    </source>
</evidence>
<feature type="transmembrane region" description="Helical" evidence="7">
    <location>
        <begin position="147"/>
        <end position="169"/>
    </location>
</feature>
<comment type="subcellular location">
    <subcellularLocation>
        <location evidence="1 7">Cell membrane</location>
        <topology evidence="1 7">Multi-pass membrane protein</topology>
    </subcellularLocation>
</comment>
<feature type="transmembrane region" description="Helical" evidence="7">
    <location>
        <begin position="63"/>
        <end position="84"/>
    </location>
</feature>
<comment type="similarity">
    <text evidence="2 7">Belongs to the DedA family.</text>
</comment>
<evidence type="ECO:0000256" key="5">
    <source>
        <dbReference type="ARBA" id="ARBA00022989"/>
    </source>
</evidence>
<keyword evidence="3 7" id="KW-1003">Cell membrane</keyword>
<dbReference type="AlphaFoldDB" id="A0A0A8E9Z9"/>
<evidence type="ECO:0000256" key="3">
    <source>
        <dbReference type="ARBA" id="ARBA00022475"/>
    </source>
</evidence>
<keyword evidence="4 7" id="KW-0812">Transmembrane</keyword>
<feature type="transmembrane region" description="Helical" evidence="7">
    <location>
        <begin position="181"/>
        <end position="200"/>
    </location>
</feature>
<keyword evidence="6 7" id="KW-0472">Membrane</keyword>
<proteinExistence type="inferred from homology"/>